<dbReference type="GeneID" id="19177468"/>
<comment type="caution">
    <text evidence="5">The sequence shown here is derived from an EMBL/GenBank/DDBJ whole genome shotgun (WGS) entry which is preliminary data.</text>
</comment>
<dbReference type="Pfam" id="PF10428">
    <property type="entry name" value="SOG2"/>
    <property type="match status" value="1"/>
</dbReference>
<protein>
    <recommendedName>
        <fullName evidence="4">Disease resistance R13L4/SHOC-2-like LRR domain-containing protein</fullName>
    </recommendedName>
</protein>
<dbReference type="AlphaFoldDB" id="W9WVX5"/>
<evidence type="ECO:0000313" key="5">
    <source>
        <dbReference type="EMBL" id="EXJ62429.1"/>
    </source>
</evidence>
<name>W9WVX5_9EURO</name>
<dbReference type="HOGENOM" id="CLU_005610_1_0_1"/>
<dbReference type="STRING" id="1182544.W9WVX5"/>
<feature type="domain" description="Disease resistance R13L4/SHOC-2-like LRR" evidence="4">
    <location>
        <begin position="147"/>
        <end position="258"/>
    </location>
</feature>
<dbReference type="GO" id="GO:0005737">
    <property type="term" value="C:cytoplasm"/>
    <property type="evidence" value="ECO:0007669"/>
    <property type="project" value="TreeGrafter"/>
</dbReference>
<feature type="region of interest" description="Disordered" evidence="3">
    <location>
        <begin position="414"/>
        <end position="444"/>
    </location>
</feature>
<evidence type="ECO:0000259" key="4">
    <source>
        <dbReference type="Pfam" id="PF23598"/>
    </source>
</evidence>
<gene>
    <name evidence="5" type="ORF">A1O7_02864</name>
</gene>
<evidence type="ECO:0000313" key="6">
    <source>
        <dbReference type="Proteomes" id="UP000019473"/>
    </source>
</evidence>
<keyword evidence="1" id="KW-0433">Leucine-rich repeat</keyword>
<feature type="region of interest" description="Disordered" evidence="3">
    <location>
        <begin position="309"/>
        <end position="332"/>
    </location>
</feature>
<dbReference type="EMBL" id="AMGW01000002">
    <property type="protein sequence ID" value="EXJ62429.1"/>
    <property type="molecule type" value="Genomic_DNA"/>
</dbReference>
<reference evidence="5 6" key="1">
    <citation type="submission" date="2013-03" db="EMBL/GenBank/DDBJ databases">
        <title>The Genome Sequence of Cladophialophora yegresii CBS 114405.</title>
        <authorList>
            <consortium name="The Broad Institute Genomics Platform"/>
            <person name="Cuomo C."/>
            <person name="de Hoog S."/>
            <person name="Gorbushina A."/>
            <person name="Walker B."/>
            <person name="Young S.K."/>
            <person name="Zeng Q."/>
            <person name="Gargeya S."/>
            <person name="Fitzgerald M."/>
            <person name="Haas B."/>
            <person name="Abouelleil A."/>
            <person name="Allen A.W."/>
            <person name="Alvarado L."/>
            <person name="Arachchi H.M."/>
            <person name="Berlin A.M."/>
            <person name="Chapman S.B."/>
            <person name="Gainer-Dewar J."/>
            <person name="Goldberg J."/>
            <person name="Griggs A."/>
            <person name="Gujja S."/>
            <person name="Hansen M."/>
            <person name="Howarth C."/>
            <person name="Imamovic A."/>
            <person name="Ireland A."/>
            <person name="Larimer J."/>
            <person name="McCowan C."/>
            <person name="Murphy C."/>
            <person name="Pearson M."/>
            <person name="Poon T.W."/>
            <person name="Priest M."/>
            <person name="Roberts A."/>
            <person name="Saif S."/>
            <person name="Shea T."/>
            <person name="Sisk P."/>
            <person name="Sykes S."/>
            <person name="Wortman J."/>
            <person name="Nusbaum C."/>
            <person name="Birren B."/>
        </authorList>
    </citation>
    <scope>NUCLEOTIDE SEQUENCE [LARGE SCALE GENOMIC DNA]</scope>
    <source>
        <strain evidence="5 6">CBS 114405</strain>
    </source>
</reference>
<evidence type="ECO:0000256" key="3">
    <source>
        <dbReference type="SAM" id="MobiDB-lite"/>
    </source>
</evidence>
<dbReference type="InterPro" id="IPR050216">
    <property type="entry name" value="LRR_domain-containing"/>
</dbReference>
<proteinExistence type="predicted"/>
<feature type="region of interest" description="Disordered" evidence="3">
    <location>
        <begin position="1061"/>
        <end position="1084"/>
    </location>
</feature>
<dbReference type="PANTHER" id="PTHR48051">
    <property type="match status" value="1"/>
</dbReference>
<evidence type="ECO:0000256" key="2">
    <source>
        <dbReference type="ARBA" id="ARBA00022737"/>
    </source>
</evidence>
<dbReference type="Gene3D" id="3.80.10.10">
    <property type="entry name" value="Ribonuclease Inhibitor"/>
    <property type="match status" value="1"/>
</dbReference>
<dbReference type="OrthoDB" id="1394818at2759"/>
<dbReference type="VEuPathDB" id="FungiDB:A1O7_02864"/>
<keyword evidence="2" id="KW-0677">Repeat</keyword>
<keyword evidence="6" id="KW-1185">Reference proteome</keyword>
<organism evidence="5 6">
    <name type="scientific">Cladophialophora yegresii CBS 114405</name>
    <dbReference type="NCBI Taxonomy" id="1182544"/>
    <lineage>
        <taxon>Eukaryota</taxon>
        <taxon>Fungi</taxon>
        <taxon>Dikarya</taxon>
        <taxon>Ascomycota</taxon>
        <taxon>Pezizomycotina</taxon>
        <taxon>Eurotiomycetes</taxon>
        <taxon>Chaetothyriomycetidae</taxon>
        <taxon>Chaetothyriales</taxon>
        <taxon>Herpotrichiellaceae</taxon>
        <taxon>Cladophialophora</taxon>
    </lineage>
</organism>
<feature type="compositionally biased region" description="Polar residues" evidence="3">
    <location>
        <begin position="309"/>
        <end position="326"/>
    </location>
</feature>
<dbReference type="RefSeq" id="XP_007755083.1">
    <property type="nucleotide sequence ID" value="XM_007756893.1"/>
</dbReference>
<accession>W9WVX5</accession>
<dbReference type="InterPro" id="IPR003591">
    <property type="entry name" value="Leu-rich_rpt_typical-subtyp"/>
</dbReference>
<dbReference type="PANTHER" id="PTHR48051:SF54">
    <property type="entry name" value="LEUCINE-RICH REPEAT-CONTAINING PROTEIN"/>
    <property type="match status" value="1"/>
</dbReference>
<feature type="region of interest" description="Disordered" evidence="3">
    <location>
        <begin position="1"/>
        <end position="28"/>
    </location>
</feature>
<sequence length="1135" mass="123424">MLRPEDASRPGRPFRNEEGDRARATSEDTRLNVERGGVALNLDDSLPRADGKPIAQITTSHEPLLLSLEDTTELFRRKVADARQDTEHALAGNEAVSEAVKPKLTLDLGHSNIARLPESVVDLIKAEVERLSLSHNQIWHIPLRFSECSHLRYLNIRSNVFREIPRGVYKLNQLEILDISRNKVRKIPGDIKNLKSLRVFSIVHNRVEDLPTELCEMTKLQILKIAENPLRFKLKKIVEAKESEVSFSEMTDHERETAITREIKRYLREAHPVITPIDVEASLQVDESPMEMTPRPLKRSLSSRFPVIPSTNSVEPASEGNKSSPIQGIANPPPVPTRSHFRMASGAQNMALRRPGIGPLISQNNERNRSNSESVLQASAAARQKRMGMLRKEKPDLDSIDELKVNRNSHLRGFSHGSVLKKNGALSSPGGTGSSSPSSPRDPRRHRLAFVKRLSSLPEHKVEAEWNNPVIEGAKGILYALYQIHPQISGLIAAIRGKDVRRSTLEFTFFNASTHVDRLNEALEQADIVDTADPDAVAKSEDTVRRDCTTCIMAYAHVTAQLQDNVKKIVAGTDARYVRTLMLLLYGSMIEVRNAIETFGADVRVTQGFGHRRQMSSGNAHPIQTIPEEYSTPSQPVRSSVILSRDRHLASRQAGRLRSDTAIQHPVVDNHPAYQPHLVQPALPTPIHLTGTTLHGGALTGTSSTFSNSGTLNSASSSGLRSRSNSRTAGMINGLDSSSVASTPRSAEVFSLSPANSYIPRVNPSTGLTDPQEEAIFEQIFLALTRAYDAALHTIPIAKAQFLRCLEAAEENRQPKAVHDLWSTLVYRCKLCIDVSEALQIRLVNMRLKDPSSCAVATGSGRNDPSLWLLCKNFLMSFIELLTEMRIAKSLRLLSQELITMLRPVQKASREAGRMIETSPWRYLTDSAAAAMPPPSVFGASNSNQPPSGVVNGNGYNGVNGTNIGNIPVYPHNSAASTISNYPLQSPFPPPLVPVPPVPGPANGNALNTATKMFNGMVISSASSTTVTNGAAVNGVSPVSVPLPATPLSAALGPAAQATLPTTNAAGGSSSAQPTPTTASFFSSALPTPTTATMIPSTPASAYGDSFFKGDVFQRADSLLSMQSQVGLGGFMRRG</sequence>
<feature type="region of interest" description="Disordered" evidence="3">
    <location>
        <begin position="355"/>
        <end position="395"/>
    </location>
</feature>
<feature type="region of interest" description="Disordered" evidence="3">
    <location>
        <begin position="700"/>
        <end position="740"/>
    </location>
</feature>
<dbReference type="InterPro" id="IPR032675">
    <property type="entry name" value="LRR_dom_sf"/>
</dbReference>
<dbReference type="SMART" id="SM00369">
    <property type="entry name" value="LRR_TYP"/>
    <property type="match status" value="3"/>
</dbReference>
<dbReference type="Pfam" id="PF23598">
    <property type="entry name" value="LRR_14"/>
    <property type="match status" value="1"/>
</dbReference>
<feature type="compositionally biased region" description="Low complexity" evidence="3">
    <location>
        <begin position="700"/>
        <end position="727"/>
    </location>
</feature>
<dbReference type="InterPro" id="IPR055414">
    <property type="entry name" value="LRR_R13L4/SHOC2-like"/>
</dbReference>
<dbReference type="InterPro" id="IPR019487">
    <property type="entry name" value="RAM_signalling_pathway_SOG2"/>
</dbReference>
<dbReference type="Proteomes" id="UP000019473">
    <property type="component" value="Unassembled WGS sequence"/>
</dbReference>
<dbReference type="SUPFAM" id="SSF52058">
    <property type="entry name" value="L domain-like"/>
    <property type="match status" value="1"/>
</dbReference>
<evidence type="ECO:0000256" key="1">
    <source>
        <dbReference type="ARBA" id="ARBA00022614"/>
    </source>
</evidence>
<feature type="compositionally biased region" description="Low complexity" evidence="3">
    <location>
        <begin position="1069"/>
        <end position="1080"/>
    </location>
</feature>
<dbReference type="PROSITE" id="PS51450">
    <property type="entry name" value="LRR"/>
    <property type="match status" value="1"/>
</dbReference>
<dbReference type="eggNOG" id="KOG0619">
    <property type="taxonomic scope" value="Eukaryota"/>
</dbReference>
<dbReference type="InterPro" id="IPR001611">
    <property type="entry name" value="Leu-rich_rpt"/>
</dbReference>